<dbReference type="PROSITE" id="PS51034">
    <property type="entry name" value="ZP_2"/>
    <property type="match status" value="1"/>
</dbReference>
<dbReference type="PANTHER" id="PTHR22907:SF46">
    <property type="entry name" value="ZP DOMAIN-CONTAINING PROTEIN"/>
    <property type="match status" value="1"/>
</dbReference>
<dbReference type="GO" id="GO:0042302">
    <property type="term" value="F:structural constituent of cuticle"/>
    <property type="evidence" value="ECO:0007669"/>
    <property type="project" value="UniProtKB-KW"/>
</dbReference>
<dbReference type="InterPro" id="IPR001507">
    <property type="entry name" value="ZP_dom"/>
</dbReference>
<feature type="compositionally biased region" description="Low complexity" evidence="3">
    <location>
        <begin position="447"/>
        <end position="461"/>
    </location>
</feature>
<comment type="caution">
    <text evidence="6">The sequence shown here is derived from an EMBL/GenBank/DDBJ whole genome shotgun (WGS) entry which is preliminary data.</text>
</comment>
<evidence type="ECO:0000256" key="3">
    <source>
        <dbReference type="SAM" id="MobiDB-lite"/>
    </source>
</evidence>
<gene>
    <name evidence="6" type="ORF">AB6A40_000254</name>
</gene>
<keyword evidence="7" id="KW-1185">Reference proteome</keyword>
<evidence type="ECO:0000259" key="5">
    <source>
        <dbReference type="PROSITE" id="PS51034"/>
    </source>
</evidence>
<dbReference type="Pfam" id="PF25057">
    <property type="entry name" value="CUT_N"/>
    <property type="match status" value="1"/>
</dbReference>
<feature type="compositionally biased region" description="Polar residues" evidence="3">
    <location>
        <begin position="757"/>
        <end position="768"/>
    </location>
</feature>
<feature type="region of interest" description="Disordered" evidence="3">
    <location>
        <begin position="441"/>
        <end position="466"/>
    </location>
</feature>
<name>A0ABD6EB66_9BILA</name>
<dbReference type="Pfam" id="PF00100">
    <property type="entry name" value="Zona_pellucida"/>
    <property type="match status" value="1"/>
</dbReference>
<feature type="region of interest" description="Disordered" evidence="3">
    <location>
        <begin position="277"/>
        <end position="312"/>
    </location>
</feature>
<dbReference type="SMART" id="SM00241">
    <property type="entry name" value="ZP"/>
    <property type="match status" value="1"/>
</dbReference>
<keyword evidence="4" id="KW-0812">Transmembrane</keyword>
<keyword evidence="4" id="KW-1133">Transmembrane helix</keyword>
<organism evidence="6 7">
    <name type="scientific">Gnathostoma spinigerum</name>
    <dbReference type="NCBI Taxonomy" id="75299"/>
    <lineage>
        <taxon>Eukaryota</taxon>
        <taxon>Metazoa</taxon>
        <taxon>Ecdysozoa</taxon>
        <taxon>Nematoda</taxon>
        <taxon>Chromadorea</taxon>
        <taxon>Rhabditida</taxon>
        <taxon>Spirurina</taxon>
        <taxon>Gnathostomatomorpha</taxon>
        <taxon>Gnathostomatoidea</taxon>
        <taxon>Gnathostomatidae</taxon>
        <taxon>Gnathostoma</taxon>
    </lineage>
</organism>
<proteinExistence type="predicted"/>
<feature type="region of interest" description="Disordered" evidence="3">
    <location>
        <begin position="740"/>
        <end position="768"/>
    </location>
</feature>
<dbReference type="InterPro" id="IPR056953">
    <property type="entry name" value="CUT_N"/>
</dbReference>
<feature type="domain" description="ZP" evidence="5">
    <location>
        <begin position="946"/>
        <end position="1203"/>
    </location>
</feature>
<keyword evidence="1" id="KW-0193">Cuticle</keyword>
<keyword evidence="4" id="KW-0472">Membrane</keyword>
<feature type="region of interest" description="Disordered" evidence="3">
    <location>
        <begin position="646"/>
        <end position="678"/>
    </location>
</feature>
<evidence type="ECO:0000256" key="2">
    <source>
        <dbReference type="ARBA" id="ARBA00022729"/>
    </source>
</evidence>
<feature type="transmembrane region" description="Helical" evidence="4">
    <location>
        <begin position="12"/>
        <end position="32"/>
    </location>
</feature>
<feature type="compositionally biased region" description="Polar residues" evidence="3">
    <location>
        <begin position="525"/>
        <end position="539"/>
    </location>
</feature>
<feature type="compositionally biased region" description="Basic and acidic residues" evidence="3">
    <location>
        <begin position="286"/>
        <end position="302"/>
    </location>
</feature>
<sequence length="1332" mass="148313">MQNTSARRTCAMFPHPFTFILLSVIIANSLTFSPQTPSESPKLILSNPSTATHSPPGSSTVPLLPLASNTSGAQLSASVIRNPSTSVTVRPTIITPHRTVSYISDSVSDDDSHHKSHIEDENNAGSDTQLLQKAEVLRASHRKVFINEDTKVIRTRQRFRTWKVVDSSNYLLSKSQQRSAVFRSNDAIWNQLTQEGDFSSRLLADNQTANQTYEQNAHSSFASKYISNHNREIIEKSNTTSGGPNYSKLLLNDSLNENYSPSAPISTLMNVQQISKTERSNSLIDGRTDIGVERKSDREKSSKGTSDVRAVNKESPHRVPFISLIPYYATRPNASRFGQRHIRASAVHVGQSTLDLQNARRNIREKRILSVPPAKQRNPVDKSALFYERAPGGMPPAPTPPEDFFDSKLSPLTATTTAIPEMSFDHLSVFTNSPILIGSGDGTVPYSTESSTSEPSTSTLKTETESNIRTSHAENIRLRITESTSGEPFKFTHSSTPSSPSDHHTISSIINTPRLSESLKPHNTLRPTNQLSTKSSSTGPFGLMKLSSNEDIPPRKLDSFAEQGVTVDFLLTSHPPYPPPFSTSHHETINFSIGTSSSEISSEFIKSRKRVQPPHDRQLYAEHRVPMAPSIPPADYESTTVSSFLRETTTNESPKTDELRPPKRTELNRGFPRPSIPASQLNEKFSLKLLPGKQVLPETYFLGEAVPSPPGHIPLDIPTASLADMSTTKPTPESVSKLVNIQKSQPTPPTPKAFAVSTASSTDRSQISSTPLFEVEKIRDKEWSKSTEKFDITFPSSKTTALPEEIRSTQFYPSTVLGSSQDLTNEDFFERSKSTVISSKTSPIVFHEEKTVRFSPRPSTRRPNLFITSVLPKTTATILQRLTLSTKPTTQFHQTSVGRLSTVKPFTTSMLSTKPVDSTKNVQTPFFFNKSNRTVPNRVRGKAHVICESDGVRFEVTTLLPFTGQVFAYDKKGVPGCVNMFTDAEFINVTLPYTDCGIRNADGSGSEAQYHVEVVVVFEQKDATTTMQSFTAQCIHQKIRYEHQDIPRRIEEALEELQLVPTKLEQRANLPEGRMRILTESDHSNNVDENDADTVEVGQPMRVEWSLVPESDAYGFHVRNCSIEDRISGERYLVIDERGCSTDINIFGHPHYDTYHDVARVHWHAFKVPDSSQLHIQCWFEICSDISDSATGMTSCNSIPSPPFCPDLITSPTNSILFDAEGKFVKKRHAKDEDIMHQQVHTDICFGKPTDEYCNSNNFTIDRQRHLKHSYVQSDHVCVSHFWLCALSGLSASTLLFAIAVNGYCRTKRLQRLKATNLFAATVEKSKKSDDT</sequence>
<protein>
    <recommendedName>
        <fullName evidence="5">ZP domain-containing protein</fullName>
    </recommendedName>
</protein>
<feature type="compositionally biased region" description="Basic and acidic residues" evidence="3">
    <location>
        <begin position="110"/>
        <end position="120"/>
    </location>
</feature>
<keyword evidence="2" id="KW-0732">Signal</keyword>
<accession>A0ABD6EB66</accession>
<evidence type="ECO:0000313" key="7">
    <source>
        <dbReference type="Proteomes" id="UP001608902"/>
    </source>
</evidence>
<feature type="region of interest" description="Disordered" evidence="3">
    <location>
        <begin position="518"/>
        <end position="540"/>
    </location>
</feature>
<reference evidence="6 7" key="1">
    <citation type="submission" date="2024-08" db="EMBL/GenBank/DDBJ databases">
        <title>Gnathostoma spinigerum genome.</title>
        <authorList>
            <person name="Gonzalez-Bertolin B."/>
            <person name="Monzon S."/>
            <person name="Zaballos A."/>
            <person name="Jimenez P."/>
            <person name="Dekumyoy P."/>
            <person name="Varona S."/>
            <person name="Cuesta I."/>
            <person name="Sumanam S."/>
            <person name="Adisakwattana P."/>
            <person name="Gasser R.B."/>
            <person name="Hernandez-Gonzalez A."/>
            <person name="Young N.D."/>
            <person name="Perteguer M.J."/>
        </authorList>
    </citation>
    <scope>NUCLEOTIDE SEQUENCE [LARGE SCALE GENOMIC DNA]</scope>
    <source>
        <strain evidence="6">AL3</strain>
        <tissue evidence="6">Liver</tissue>
    </source>
</reference>
<evidence type="ECO:0000256" key="1">
    <source>
        <dbReference type="ARBA" id="ARBA00022460"/>
    </source>
</evidence>
<dbReference type="InterPro" id="IPR055355">
    <property type="entry name" value="ZP-C"/>
</dbReference>
<dbReference type="PANTHER" id="PTHR22907">
    <property type="entry name" value="GH04558P"/>
    <property type="match status" value="1"/>
</dbReference>
<feature type="compositionally biased region" description="Low complexity" evidence="3">
    <location>
        <begin position="492"/>
        <end position="506"/>
    </location>
</feature>
<dbReference type="Proteomes" id="UP001608902">
    <property type="component" value="Unassembled WGS sequence"/>
</dbReference>
<feature type="region of interest" description="Disordered" evidence="3">
    <location>
        <begin position="486"/>
        <end position="506"/>
    </location>
</feature>
<evidence type="ECO:0000313" key="6">
    <source>
        <dbReference type="EMBL" id="MFH4973545.1"/>
    </source>
</evidence>
<feature type="compositionally biased region" description="Basic and acidic residues" evidence="3">
    <location>
        <begin position="654"/>
        <end position="667"/>
    </location>
</feature>
<dbReference type="InterPro" id="IPR051962">
    <property type="entry name" value="Cuticlin"/>
</dbReference>
<evidence type="ECO:0000256" key="4">
    <source>
        <dbReference type="SAM" id="Phobius"/>
    </source>
</evidence>
<feature type="compositionally biased region" description="Polar residues" evidence="3">
    <location>
        <begin position="46"/>
        <end position="62"/>
    </location>
</feature>
<feature type="transmembrane region" description="Helical" evidence="4">
    <location>
        <begin position="1281"/>
        <end position="1305"/>
    </location>
</feature>
<dbReference type="EMBL" id="JBGFUD010000065">
    <property type="protein sequence ID" value="MFH4973545.1"/>
    <property type="molecule type" value="Genomic_DNA"/>
</dbReference>
<feature type="region of interest" description="Disordered" evidence="3">
    <location>
        <begin position="37"/>
        <end position="62"/>
    </location>
</feature>
<feature type="region of interest" description="Disordered" evidence="3">
    <location>
        <begin position="105"/>
        <end position="124"/>
    </location>
</feature>